<dbReference type="InterPro" id="IPR004610">
    <property type="entry name" value="RecJ"/>
</dbReference>
<dbReference type="InterPro" id="IPR051673">
    <property type="entry name" value="SSDNA_exonuclease_RecJ"/>
</dbReference>
<protein>
    <submittedName>
        <fullName evidence="4">Single-stranded-DNA-specific exonuclease RecJ</fullName>
    </submittedName>
</protein>
<dbReference type="InterPro" id="IPR001667">
    <property type="entry name" value="DDH_dom"/>
</dbReference>
<dbReference type="GO" id="GO:0008409">
    <property type="term" value="F:5'-3' exonuclease activity"/>
    <property type="evidence" value="ECO:0007669"/>
    <property type="project" value="InterPro"/>
</dbReference>
<name>A0A2G5NPE2_9STAP</name>
<sequence length="749" mass="84698">MKKMKWQVSRIENTIPDDLIKKYKISSINQKILNARNIVTDEQLNDVFSEGSIHDPFLMFEMEKAIVRIKTAIENGEPILVYGDYDADGVTSTTVLVKTLESMGAIVGWYIPNRFTEGYGPNEDAFRQAADEGVKLIITVDNGIQGHHEIDVANELGIDVIITDHHEIGETLPKAFAIIHPMHPEGTYPFGHLAGVGVAYKVSHALLGEQNEQYLPFVAIGTISDLVSMTGENRALVKRGLKILNQTPPVGVAALLKQAGFSGMIDEETIGFIIGPRLNAVGRLDDARIAAELLQLDDPEEAEWMAEQVDSFNVERKAIVETITQEAMIEAEEKISNGNRFLVLAKENWNEGVLGIVASRIVEQYNLPAIVLNIDYVNDYAKGSARSVEQISMYESLDQARELITKFGGHHMAAGLTLPIDQIEQLERSINQYLESVLDGEPITSQLYIDTVIDMDDITVKNISDIELLRPFGTDFKAPVIGLYDQTINEIKQIGQNAAHLKFKTMSDLNCLMWKQGDLINEFPSGAVVNLAGSLQLNEWNGNVSPQMIVQAMQSDNIKMIDFRNAHPRKFEFLKDEQVAYVIHPGKQKINENYYYYGESVFGHDKIVFRDIPHDFDSFKRTFDTNDADTMYLIFHKKNQIYFEGMPSIEKFKLLFKCFKMKPVIDLKTDGGYLIDLLKVKPDTLLFMLEVYKDLNFIYQSELTYHLNETIEKAEIQSSGTYKKRLNALKLEQTFLFSTFVSLKQQIME</sequence>
<dbReference type="InterPro" id="IPR038763">
    <property type="entry name" value="DHH_sf"/>
</dbReference>
<dbReference type="Gene3D" id="3.90.1640.30">
    <property type="match status" value="1"/>
</dbReference>
<organism evidence="4 5">
    <name type="scientific">Macrococcoides goetzii</name>
    <dbReference type="NCBI Taxonomy" id="1891097"/>
    <lineage>
        <taxon>Bacteria</taxon>
        <taxon>Bacillati</taxon>
        <taxon>Bacillota</taxon>
        <taxon>Bacilli</taxon>
        <taxon>Bacillales</taxon>
        <taxon>Staphylococcaceae</taxon>
        <taxon>Macrococcoides</taxon>
    </lineage>
</organism>
<keyword evidence="4" id="KW-0378">Hydrolase</keyword>
<feature type="domain" description="DHHA1" evidence="2">
    <location>
        <begin position="339"/>
        <end position="435"/>
    </location>
</feature>
<keyword evidence="4" id="KW-0540">Nuclease</keyword>
<dbReference type="Pfam" id="PF01368">
    <property type="entry name" value="DHH"/>
    <property type="match status" value="1"/>
</dbReference>
<keyword evidence="5" id="KW-1185">Reference proteome</keyword>
<dbReference type="PANTHER" id="PTHR30255">
    <property type="entry name" value="SINGLE-STRANDED-DNA-SPECIFIC EXONUCLEASE RECJ"/>
    <property type="match status" value="1"/>
</dbReference>
<evidence type="ECO:0000313" key="4">
    <source>
        <dbReference type="EMBL" id="RAI82339.1"/>
    </source>
</evidence>
<comment type="caution">
    <text evidence="4">The sequence shown here is derived from an EMBL/GenBank/DDBJ whole genome shotgun (WGS) entry which is preliminary data.</text>
</comment>
<dbReference type="InterPro" id="IPR003156">
    <property type="entry name" value="DHHA1_dom"/>
</dbReference>
<evidence type="ECO:0000259" key="1">
    <source>
        <dbReference type="Pfam" id="PF01368"/>
    </source>
</evidence>
<reference evidence="4 5" key="1">
    <citation type="journal article" date="2018" name="Front. Microbiol.">
        <title>Description and Comparative Genomics of Macrococcus caseolyticus subsp. hominis subsp. nov., Macrococcus goetzii sp. nov., Macrococcus epidermidis sp. nov., and Macrococcus bohemicus sp. nov., Novel Macrococci From Human Clinical Material With Virulence Potential and Suspected Uptake of Foreign DNA by Natural Transformation.</title>
        <authorList>
            <person name="Maslanova I."/>
            <person name="Wertheimer Z."/>
            <person name="Sedlacek I."/>
            <person name="Svec P."/>
            <person name="Indrakova A."/>
            <person name="Kovarovic V."/>
            <person name="Schumann P."/>
            <person name="Sproer C."/>
            <person name="Kralova S."/>
            <person name="Sedo O."/>
            <person name="Kristofova L."/>
            <person name="Vrbovska V."/>
            <person name="Fuzik T."/>
            <person name="Petras P."/>
            <person name="Zdrahal Z."/>
            <person name="Ruzickova V."/>
            <person name="Doskar J."/>
            <person name="Pantucek R."/>
        </authorList>
    </citation>
    <scope>NUCLEOTIDE SEQUENCE [LARGE SCALE GENOMIC DNA]</scope>
    <source>
        <strain evidence="4 5">CCM 4927</strain>
    </source>
</reference>
<dbReference type="GO" id="GO:0006310">
    <property type="term" value="P:DNA recombination"/>
    <property type="evidence" value="ECO:0007669"/>
    <property type="project" value="InterPro"/>
</dbReference>
<dbReference type="NCBIfam" id="TIGR00644">
    <property type="entry name" value="recJ"/>
    <property type="match status" value="1"/>
</dbReference>
<dbReference type="GO" id="GO:0006281">
    <property type="term" value="P:DNA repair"/>
    <property type="evidence" value="ECO:0007669"/>
    <property type="project" value="InterPro"/>
</dbReference>
<dbReference type="InterPro" id="IPR018779">
    <property type="entry name" value="RecJ_C"/>
</dbReference>
<keyword evidence="4" id="KW-0269">Exonuclease</keyword>
<dbReference type="EMBL" id="MJBI02000001">
    <property type="protein sequence ID" value="RAI82339.1"/>
    <property type="molecule type" value="Genomic_DNA"/>
</dbReference>
<gene>
    <name evidence="4" type="primary">recJ</name>
    <name evidence="4" type="ORF">BFS35_001245</name>
</gene>
<dbReference type="Pfam" id="PF10141">
    <property type="entry name" value="ssDNA-exonuc_C"/>
    <property type="match status" value="1"/>
</dbReference>
<dbReference type="SUPFAM" id="SSF64182">
    <property type="entry name" value="DHH phosphoesterases"/>
    <property type="match status" value="1"/>
</dbReference>
<accession>A0A2G5NPE2</accession>
<dbReference type="PANTHER" id="PTHR30255:SF2">
    <property type="entry name" value="SINGLE-STRANDED-DNA-SPECIFIC EXONUCLEASE RECJ"/>
    <property type="match status" value="1"/>
</dbReference>
<dbReference type="Pfam" id="PF02272">
    <property type="entry name" value="DHHA1"/>
    <property type="match status" value="1"/>
</dbReference>
<feature type="domain" description="Single-stranded-DNA-specific exonuclease RecJ C-terminal" evidence="3">
    <location>
        <begin position="551"/>
        <end position="745"/>
    </location>
</feature>
<dbReference type="AlphaFoldDB" id="A0A2G5NPE2"/>
<dbReference type="Gene3D" id="3.10.310.30">
    <property type="match status" value="1"/>
</dbReference>
<evidence type="ECO:0000313" key="5">
    <source>
        <dbReference type="Proteomes" id="UP000229523"/>
    </source>
</evidence>
<evidence type="ECO:0000259" key="2">
    <source>
        <dbReference type="Pfam" id="PF02272"/>
    </source>
</evidence>
<dbReference type="Proteomes" id="UP000229523">
    <property type="component" value="Unassembled WGS sequence"/>
</dbReference>
<evidence type="ECO:0000259" key="3">
    <source>
        <dbReference type="Pfam" id="PF10141"/>
    </source>
</evidence>
<feature type="domain" description="DDH" evidence="1">
    <location>
        <begin position="79"/>
        <end position="222"/>
    </location>
</feature>
<proteinExistence type="predicted"/>
<dbReference type="GO" id="GO:0003676">
    <property type="term" value="F:nucleic acid binding"/>
    <property type="evidence" value="ECO:0007669"/>
    <property type="project" value="InterPro"/>
</dbReference>